<keyword evidence="3" id="KW-1185">Reference proteome</keyword>
<organism evidence="2 3">
    <name type="scientific">Amycolatopsis endophytica</name>
    <dbReference type="NCBI Taxonomy" id="860233"/>
    <lineage>
        <taxon>Bacteria</taxon>
        <taxon>Bacillati</taxon>
        <taxon>Actinomycetota</taxon>
        <taxon>Actinomycetes</taxon>
        <taxon>Pseudonocardiales</taxon>
        <taxon>Pseudonocardiaceae</taxon>
        <taxon>Amycolatopsis</taxon>
    </lineage>
</organism>
<keyword evidence="1" id="KW-1133">Transmembrane helix</keyword>
<dbReference type="Gene3D" id="1.20.1720.10">
    <property type="entry name" value="Multidrug resistance protein D"/>
    <property type="match status" value="1"/>
</dbReference>
<evidence type="ECO:0000313" key="3">
    <source>
        <dbReference type="Proteomes" id="UP000549616"/>
    </source>
</evidence>
<dbReference type="RefSeq" id="WP_218902895.1">
    <property type="nucleotide sequence ID" value="NZ_JACCFK010000001.1"/>
</dbReference>
<proteinExistence type="predicted"/>
<protein>
    <submittedName>
        <fullName evidence="2">MFS family permease</fullName>
    </submittedName>
</protein>
<keyword evidence="1" id="KW-0472">Membrane</keyword>
<feature type="transmembrane region" description="Helical" evidence="1">
    <location>
        <begin position="166"/>
        <end position="187"/>
    </location>
</feature>
<name>A0A853B439_9PSEU</name>
<dbReference type="InterPro" id="IPR036259">
    <property type="entry name" value="MFS_trans_sf"/>
</dbReference>
<dbReference type="SUPFAM" id="SSF103473">
    <property type="entry name" value="MFS general substrate transporter"/>
    <property type="match status" value="1"/>
</dbReference>
<dbReference type="EMBL" id="JACCFK010000001">
    <property type="protein sequence ID" value="NYI89779.1"/>
    <property type="molecule type" value="Genomic_DNA"/>
</dbReference>
<feature type="transmembrane region" description="Helical" evidence="1">
    <location>
        <begin position="76"/>
        <end position="98"/>
    </location>
</feature>
<sequence>MGSLARTAPFLGFSLVLGLASAALFTYISGSSFVFESLHGVSASTYSLIFAVNAVGMLTAGATFARLSRRNPQNTVLAAGVALSAVGALAQVLAVRVIGESFAATWITLFVIQFGIGLIIPSAISLGQTPGRATPGAASALLDGLQFTLGALASPLVGLFGEDSSLPMAALMLIALVLAVLALVFLVRPARGHGEVTPR</sequence>
<evidence type="ECO:0000256" key="1">
    <source>
        <dbReference type="SAM" id="Phobius"/>
    </source>
</evidence>
<accession>A0A853B439</accession>
<comment type="caution">
    <text evidence="2">The sequence shown here is derived from an EMBL/GenBank/DDBJ whole genome shotgun (WGS) entry which is preliminary data.</text>
</comment>
<keyword evidence="1" id="KW-0812">Transmembrane</keyword>
<dbReference type="AlphaFoldDB" id="A0A853B439"/>
<dbReference type="Proteomes" id="UP000549616">
    <property type="component" value="Unassembled WGS sequence"/>
</dbReference>
<reference evidence="2 3" key="1">
    <citation type="submission" date="2020-07" db="EMBL/GenBank/DDBJ databases">
        <title>Sequencing the genomes of 1000 actinobacteria strains.</title>
        <authorList>
            <person name="Klenk H.-P."/>
        </authorList>
    </citation>
    <scope>NUCLEOTIDE SEQUENCE [LARGE SCALE GENOMIC DNA]</scope>
    <source>
        <strain evidence="2 3">DSM 104006</strain>
    </source>
</reference>
<feature type="transmembrane region" description="Helical" evidence="1">
    <location>
        <begin position="46"/>
        <end position="64"/>
    </location>
</feature>
<gene>
    <name evidence="2" type="ORF">HNR02_003102</name>
</gene>
<feature type="transmembrane region" description="Helical" evidence="1">
    <location>
        <begin position="138"/>
        <end position="160"/>
    </location>
</feature>
<feature type="transmembrane region" description="Helical" evidence="1">
    <location>
        <begin position="104"/>
        <end position="126"/>
    </location>
</feature>
<evidence type="ECO:0000313" key="2">
    <source>
        <dbReference type="EMBL" id="NYI89779.1"/>
    </source>
</evidence>